<accession>A0ACD5UN73</accession>
<sequence length="492" mass="54172">MEHSDGEAAAKLANLSAAGAGAGAAAASSEDRLSALPDDVVLHILGMLRDSPVAARTSVLSRRWRSLWALLPVVYFSGYTAPHHVAAAFAAHEAPVFERLTVFVKDAPADSLAAWLPVASRRLCGDLCFINIVRRDGGPDEAGERGAFELPCFENANTISLDLGFLGLATPPTGVFARLTRLHLNHFRIQGPCGLGDAFSSPRCPSLRELTLCDARGLDNLTLHSESLLTMELRKLRGLQRLTVVAPALKVLTVFYCFANAPNPSQPIASISAPQLVSLDWSDDYDPMSVQLGEMAHLHCLRTSFYLVYGPNGFRTNRDCMRLLRHFKVIRSLTFALIYPNVLGNDQYLMEDLTILPVMSSFKFVVMAKGHSFGASLFHVLKMCTSLRRLILILGARAGMEAQTCPPGCICDQAQPLNWKSEKLVLDCLQEVEIREFRGTEREVAVVKRLFDWCTALKTARITFCRSIDASKTKKLRQMLLSLSSPDTCMKF</sequence>
<keyword evidence="2" id="KW-1185">Reference proteome</keyword>
<reference evidence="1" key="2">
    <citation type="submission" date="2025-09" db="UniProtKB">
        <authorList>
            <consortium name="EnsemblPlants"/>
        </authorList>
    </citation>
    <scope>IDENTIFICATION</scope>
</reference>
<name>A0ACD5UN73_AVESA</name>
<dbReference type="EnsemblPlants" id="AVESA.00010b.r2.2CG0292560.1">
    <property type="protein sequence ID" value="AVESA.00010b.r2.2CG0292560.1.CDS"/>
    <property type="gene ID" value="AVESA.00010b.r2.2CG0292560"/>
</dbReference>
<reference evidence="1" key="1">
    <citation type="submission" date="2021-05" db="EMBL/GenBank/DDBJ databases">
        <authorList>
            <person name="Scholz U."/>
            <person name="Mascher M."/>
            <person name="Fiebig A."/>
        </authorList>
    </citation>
    <scope>NUCLEOTIDE SEQUENCE [LARGE SCALE GENOMIC DNA]</scope>
</reference>
<organism evidence="1 2">
    <name type="scientific">Avena sativa</name>
    <name type="common">Oat</name>
    <dbReference type="NCBI Taxonomy" id="4498"/>
    <lineage>
        <taxon>Eukaryota</taxon>
        <taxon>Viridiplantae</taxon>
        <taxon>Streptophyta</taxon>
        <taxon>Embryophyta</taxon>
        <taxon>Tracheophyta</taxon>
        <taxon>Spermatophyta</taxon>
        <taxon>Magnoliopsida</taxon>
        <taxon>Liliopsida</taxon>
        <taxon>Poales</taxon>
        <taxon>Poaceae</taxon>
        <taxon>BOP clade</taxon>
        <taxon>Pooideae</taxon>
        <taxon>Poodae</taxon>
        <taxon>Poeae</taxon>
        <taxon>Poeae Chloroplast Group 1 (Aveneae type)</taxon>
        <taxon>Aveninae</taxon>
        <taxon>Avena</taxon>
    </lineage>
</organism>
<proteinExistence type="predicted"/>
<evidence type="ECO:0000313" key="2">
    <source>
        <dbReference type="Proteomes" id="UP001732700"/>
    </source>
</evidence>
<dbReference type="Proteomes" id="UP001732700">
    <property type="component" value="Chromosome 2C"/>
</dbReference>
<protein>
    <submittedName>
        <fullName evidence="1">Uncharacterized protein</fullName>
    </submittedName>
</protein>
<evidence type="ECO:0000313" key="1">
    <source>
        <dbReference type="EnsemblPlants" id="AVESA.00010b.r2.2CG0292560.1.CDS"/>
    </source>
</evidence>